<organism evidence="2 3">
    <name type="scientific">Calidithermus terrae</name>
    <dbReference type="NCBI Taxonomy" id="1408545"/>
    <lineage>
        <taxon>Bacteria</taxon>
        <taxon>Thermotogati</taxon>
        <taxon>Deinococcota</taxon>
        <taxon>Deinococci</taxon>
        <taxon>Thermales</taxon>
        <taxon>Thermaceae</taxon>
        <taxon>Calidithermus</taxon>
    </lineage>
</organism>
<keyword evidence="1" id="KW-0812">Transmembrane</keyword>
<keyword evidence="1" id="KW-0472">Membrane</keyword>
<gene>
    <name evidence="2" type="ORF">Mterra_03442</name>
</gene>
<keyword evidence="3" id="KW-1185">Reference proteome</keyword>
<dbReference type="Proteomes" id="UP000265715">
    <property type="component" value="Unassembled WGS sequence"/>
</dbReference>
<name>A0A399EF35_9DEIN</name>
<sequence>MPQPLLPTKIRRYREQNFYFGGFLTHIALLVLVLAGLRLFEGNTFGRISEVWLQYAGFPATAVVHDVGENSSAECFKPEIKREWWTRILCLGVQYPYSQVVLRTSEGRQYVQNYFPTRLIGRYVEVGVLVDVSISHDRQRAVVNEGKFQVVPSPTETPVADLAVITMSGFACWVGLSGLRRNLRSSLLHYRLRARGEPALALLEDFRVERIRFNRYLIPIFGVTKQHLGLCFRDNTGKQQRIVLNNLPGHVLEAVADLHARDLEHIYIPILYDPANPRQAVVDWVRWRRS</sequence>
<proteinExistence type="predicted"/>
<feature type="transmembrane region" description="Helical" evidence="1">
    <location>
        <begin position="18"/>
        <end position="40"/>
    </location>
</feature>
<dbReference type="EMBL" id="QXDL01000215">
    <property type="protein sequence ID" value="RIH80822.1"/>
    <property type="molecule type" value="Genomic_DNA"/>
</dbReference>
<reference evidence="2 3" key="1">
    <citation type="submission" date="2018-08" db="EMBL/GenBank/DDBJ databases">
        <title>Meiothermus terrae DSM 26712 genome sequencing project.</title>
        <authorList>
            <person name="Da Costa M.S."/>
            <person name="Albuquerque L."/>
            <person name="Raposo P."/>
            <person name="Froufe H.J.C."/>
            <person name="Barroso C.S."/>
            <person name="Egas C."/>
        </authorList>
    </citation>
    <scope>NUCLEOTIDE SEQUENCE [LARGE SCALE GENOMIC DNA]</scope>
    <source>
        <strain evidence="2 3">DSM 26712</strain>
    </source>
</reference>
<keyword evidence="1" id="KW-1133">Transmembrane helix</keyword>
<evidence type="ECO:0000313" key="2">
    <source>
        <dbReference type="EMBL" id="RIH80822.1"/>
    </source>
</evidence>
<evidence type="ECO:0000256" key="1">
    <source>
        <dbReference type="SAM" id="Phobius"/>
    </source>
</evidence>
<dbReference type="AlphaFoldDB" id="A0A399EF35"/>
<accession>A0A399EF35</accession>
<evidence type="ECO:0000313" key="3">
    <source>
        <dbReference type="Proteomes" id="UP000265715"/>
    </source>
</evidence>
<protein>
    <submittedName>
        <fullName evidence="2">Uncharacterized protein</fullName>
    </submittedName>
</protein>
<comment type="caution">
    <text evidence="2">The sequence shown here is derived from an EMBL/GenBank/DDBJ whole genome shotgun (WGS) entry which is preliminary data.</text>
</comment>